<dbReference type="InterPro" id="IPR002110">
    <property type="entry name" value="Ankyrin_rpt"/>
</dbReference>
<dbReference type="OrthoDB" id="264542at2"/>
<dbReference type="PRINTS" id="PR01415">
    <property type="entry name" value="ANKYRIN"/>
</dbReference>
<dbReference type="PROSITE" id="PS50297">
    <property type="entry name" value="ANK_REP_REGION"/>
    <property type="match status" value="3"/>
</dbReference>
<feature type="region of interest" description="Disordered" evidence="4">
    <location>
        <begin position="218"/>
        <end position="238"/>
    </location>
</feature>
<dbReference type="SUPFAM" id="SSF48403">
    <property type="entry name" value="Ankyrin repeat"/>
    <property type="match status" value="1"/>
</dbReference>
<feature type="signal peptide" evidence="5">
    <location>
        <begin position="1"/>
        <end position="17"/>
    </location>
</feature>
<dbReference type="EMBL" id="CP003154">
    <property type="protein sequence ID" value="AFL75766.1"/>
    <property type="molecule type" value="Genomic_DNA"/>
</dbReference>
<feature type="compositionally biased region" description="Polar residues" evidence="4">
    <location>
        <begin position="227"/>
        <end position="238"/>
    </location>
</feature>
<evidence type="ECO:0000256" key="5">
    <source>
        <dbReference type="SAM" id="SignalP"/>
    </source>
</evidence>
<dbReference type="PANTHER" id="PTHR24173">
    <property type="entry name" value="ANKYRIN REPEAT CONTAINING"/>
    <property type="match status" value="1"/>
</dbReference>
<name>I3YFJ8_THIV6</name>
<dbReference type="eggNOG" id="COG0666">
    <property type="taxonomic scope" value="Bacteria"/>
</dbReference>
<keyword evidence="5" id="KW-0732">Signal</keyword>
<feature type="repeat" description="ANK" evidence="3">
    <location>
        <begin position="153"/>
        <end position="185"/>
    </location>
</feature>
<accession>I3YFJ8</accession>
<dbReference type="Gene3D" id="1.25.40.20">
    <property type="entry name" value="Ankyrin repeat-containing domain"/>
    <property type="match status" value="2"/>
</dbReference>
<evidence type="ECO:0000256" key="1">
    <source>
        <dbReference type="ARBA" id="ARBA00022737"/>
    </source>
</evidence>
<keyword evidence="7" id="KW-1185">Reference proteome</keyword>
<feature type="chain" id="PRO_5003683033" evidence="5">
    <location>
        <begin position="18"/>
        <end position="238"/>
    </location>
</feature>
<dbReference type="PROSITE" id="PS50088">
    <property type="entry name" value="ANK_REPEAT"/>
    <property type="match status" value="3"/>
</dbReference>
<evidence type="ECO:0000256" key="2">
    <source>
        <dbReference type="ARBA" id="ARBA00023043"/>
    </source>
</evidence>
<organism evidence="6 7">
    <name type="scientific">Thiocystis violascens (strain ATCC 17096 / DSM 198 / 6111)</name>
    <name type="common">Chromatium violascens</name>
    <dbReference type="NCBI Taxonomy" id="765911"/>
    <lineage>
        <taxon>Bacteria</taxon>
        <taxon>Pseudomonadati</taxon>
        <taxon>Pseudomonadota</taxon>
        <taxon>Gammaproteobacteria</taxon>
        <taxon>Chromatiales</taxon>
        <taxon>Chromatiaceae</taxon>
        <taxon>Thiocystis</taxon>
    </lineage>
</organism>
<reference evidence="6 7" key="1">
    <citation type="submission" date="2012-06" db="EMBL/GenBank/DDBJ databases">
        <title>Complete sequence of Thiocystis violascens DSM 198.</title>
        <authorList>
            <consortium name="US DOE Joint Genome Institute"/>
            <person name="Lucas S."/>
            <person name="Han J."/>
            <person name="Lapidus A."/>
            <person name="Cheng J.-F."/>
            <person name="Goodwin L."/>
            <person name="Pitluck S."/>
            <person name="Peters L."/>
            <person name="Ovchinnikova G."/>
            <person name="Teshima H."/>
            <person name="Detter J.C."/>
            <person name="Han C."/>
            <person name="Tapia R."/>
            <person name="Land M."/>
            <person name="Hauser L."/>
            <person name="Kyrpides N."/>
            <person name="Ivanova N."/>
            <person name="Pagani I."/>
            <person name="Vogl K."/>
            <person name="Liu Z."/>
            <person name="Frigaard N.-U."/>
            <person name="Bryant D."/>
            <person name="Woyke T."/>
        </authorList>
    </citation>
    <scope>NUCLEOTIDE SEQUENCE [LARGE SCALE GENOMIC DNA]</scope>
    <source>
        <strain evidence="7">ATCC 17096 / DSM 198 / 6111</strain>
    </source>
</reference>
<evidence type="ECO:0000256" key="4">
    <source>
        <dbReference type="SAM" id="MobiDB-lite"/>
    </source>
</evidence>
<proteinExistence type="predicted"/>
<dbReference type="GO" id="GO:0000151">
    <property type="term" value="C:ubiquitin ligase complex"/>
    <property type="evidence" value="ECO:0007669"/>
    <property type="project" value="TreeGrafter"/>
</dbReference>
<feature type="repeat" description="ANK" evidence="3">
    <location>
        <begin position="57"/>
        <end position="89"/>
    </location>
</feature>
<dbReference type="PANTHER" id="PTHR24173:SF74">
    <property type="entry name" value="ANKYRIN REPEAT DOMAIN-CONTAINING PROTEIN 16"/>
    <property type="match status" value="1"/>
</dbReference>
<protein>
    <submittedName>
        <fullName evidence="6">Ankyrin repeat-containing protein</fullName>
    </submittedName>
</protein>
<gene>
    <name evidence="6" type="ordered locus">Thivi_3930</name>
</gene>
<dbReference type="InterPro" id="IPR036770">
    <property type="entry name" value="Ankyrin_rpt-contain_sf"/>
</dbReference>
<dbReference type="STRING" id="765911.Thivi_3930"/>
<dbReference type="AlphaFoldDB" id="I3YFJ8"/>
<keyword evidence="2 3" id="KW-0040">ANK repeat</keyword>
<dbReference type="SMART" id="SM00248">
    <property type="entry name" value="ANK"/>
    <property type="match status" value="3"/>
</dbReference>
<evidence type="ECO:0000313" key="7">
    <source>
        <dbReference type="Proteomes" id="UP000006062"/>
    </source>
</evidence>
<dbReference type="PROSITE" id="PS51257">
    <property type="entry name" value="PROKAR_LIPOPROTEIN"/>
    <property type="match status" value="1"/>
</dbReference>
<dbReference type="HOGENOM" id="CLU_000134_18_0_6"/>
<dbReference type="Pfam" id="PF12796">
    <property type="entry name" value="Ank_2"/>
    <property type="match status" value="2"/>
</dbReference>
<dbReference type="GO" id="GO:0006511">
    <property type="term" value="P:ubiquitin-dependent protein catabolic process"/>
    <property type="evidence" value="ECO:0007669"/>
    <property type="project" value="TreeGrafter"/>
</dbReference>
<sequence>MYRLMPAALLLMALALAGCQEPSRPTMSMDRAVSSSDLDQLKRHLYWKSNVNLADINGDFPLHVAARNGRVTIARELVTHGADPGVLNRHGKTPLEVALANGKTQVAQMLIEHGAPLNPQDMLLQLAREGIADRDVFEFLLRRGADIDLPDARGETPLHIAISEGHLGTVSRLIGYGAEVNQADAKGRLTLEIAQSQDKGPNSTNIVDLLIRNGARATTRAGIAPGPNQSLKTQGKQE</sequence>
<keyword evidence="1" id="KW-0677">Repeat</keyword>
<evidence type="ECO:0000256" key="3">
    <source>
        <dbReference type="PROSITE-ProRule" id="PRU00023"/>
    </source>
</evidence>
<feature type="repeat" description="ANK" evidence="3">
    <location>
        <begin position="90"/>
        <end position="122"/>
    </location>
</feature>
<evidence type="ECO:0000313" key="6">
    <source>
        <dbReference type="EMBL" id="AFL75766.1"/>
    </source>
</evidence>
<dbReference type="Proteomes" id="UP000006062">
    <property type="component" value="Chromosome"/>
</dbReference>
<dbReference type="KEGG" id="tvi:Thivi_3930"/>